<evidence type="ECO:0000259" key="4">
    <source>
        <dbReference type="Pfam" id="PF14432"/>
    </source>
</evidence>
<dbReference type="AlphaFoldDB" id="A0A834SRI1"/>
<feature type="domain" description="DYW" evidence="4">
    <location>
        <begin position="517"/>
        <end position="610"/>
    </location>
</feature>
<dbReference type="Pfam" id="PF13041">
    <property type="entry name" value="PPR_2"/>
    <property type="match status" value="2"/>
</dbReference>
<dbReference type="InterPro" id="IPR002885">
    <property type="entry name" value="PPR_rpt"/>
</dbReference>
<sequence length="610" mass="69330">MAITISSTGPVFSPNISSHGDANSHHIPYLLQFLKQPTPIPISHLKQIHSQTLRSIPTHHPQFLFLYSRILHFSSLADLHYATRLFNNIPNPNSFMWNTLIRAYSRSTHFKEHAIALYRAMVEEQSVVPDKHTYPFVLKACAYLFCLFEGKQVHAHLLKLGFESDLHICNSLIHFYATCGCLDLAQNVFDKMSERSKVSWNVLIDSYVRAGEFDTAMNLFIEMQNAYEPDNYTMQSVISACAGLGALSLGLWAHAYILKKCDKNMNDDVLINTCLVDMYCKCGSVEIAEQVFESMTLKDVNSWNSMILGLALHGKAESSLEYFTRMVKTERFYPNSITFVGVLNACNHRGKVKEGLEYFDMMIKDYNIEPRLEHYGCLVDLLARAGRIEEALNLVSEMPMKPDAVIWRSLLDACCKQQASVELSEEMAKQIFELEESVCSGVYVLLSKVYASARRWNDVGLLRKLMTDKGVTKEPGCSLVEIDGVTHEFFAGDTSHPQSKNIYKFLNKIEKKLESIGYSPDYSGAPLVDEAHDGKQSTLRLHSERLAIAFGLLSLKPGMPIRIFKNLRVCNDCHKVTKLISEIYNVEIIVRDRARFHHFKDGTCSCMDYW</sequence>
<feature type="repeat" description="PPR" evidence="3">
    <location>
        <begin position="196"/>
        <end position="226"/>
    </location>
</feature>
<dbReference type="FunFam" id="1.25.40.10:FF:000474">
    <property type="entry name" value="Pentatricopeptide repeat protein PPR986-12"/>
    <property type="match status" value="1"/>
</dbReference>
<feature type="repeat" description="PPR" evidence="3">
    <location>
        <begin position="268"/>
        <end position="302"/>
    </location>
</feature>
<dbReference type="InterPro" id="IPR046848">
    <property type="entry name" value="E_motif"/>
</dbReference>
<dbReference type="EMBL" id="JAAIUW010000011">
    <property type="protein sequence ID" value="KAF7809198.1"/>
    <property type="molecule type" value="Genomic_DNA"/>
</dbReference>
<dbReference type="Gene3D" id="1.25.40.10">
    <property type="entry name" value="Tetratricopeptide repeat domain"/>
    <property type="match status" value="4"/>
</dbReference>
<dbReference type="Pfam" id="PF20431">
    <property type="entry name" value="E_motif"/>
    <property type="match status" value="1"/>
</dbReference>
<gene>
    <name evidence="5" type="ORF">G2W53_035941</name>
</gene>
<dbReference type="PROSITE" id="PS51375">
    <property type="entry name" value="PPR"/>
    <property type="match status" value="4"/>
</dbReference>
<evidence type="ECO:0000256" key="3">
    <source>
        <dbReference type="PROSITE-ProRule" id="PRU00708"/>
    </source>
</evidence>
<comment type="similarity">
    <text evidence="1">Belongs to the PPR family. PCMP-H subfamily.</text>
</comment>
<dbReference type="GO" id="GO:0003723">
    <property type="term" value="F:RNA binding"/>
    <property type="evidence" value="ECO:0007669"/>
    <property type="project" value="InterPro"/>
</dbReference>
<dbReference type="FunFam" id="1.25.40.10:FF:000427">
    <property type="entry name" value="Pentatricopeptide repeat-containing protein chloroplastic"/>
    <property type="match status" value="1"/>
</dbReference>
<dbReference type="PANTHER" id="PTHR47926">
    <property type="entry name" value="PENTATRICOPEPTIDE REPEAT-CONTAINING PROTEIN"/>
    <property type="match status" value="1"/>
</dbReference>
<proteinExistence type="inferred from homology"/>
<keyword evidence="6" id="KW-1185">Reference proteome</keyword>
<keyword evidence="2" id="KW-0677">Repeat</keyword>
<dbReference type="SUPFAM" id="SSF48452">
    <property type="entry name" value="TPR-like"/>
    <property type="match status" value="1"/>
</dbReference>
<reference evidence="5" key="1">
    <citation type="submission" date="2020-09" db="EMBL/GenBank/DDBJ databases">
        <title>Genome-Enabled Discovery of Anthraquinone Biosynthesis in Senna tora.</title>
        <authorList>
            <person name="Kang S.-H."/>
            <person name="Pandey R.P."/>
            <person name="Lee C.-M."/>
            <person name="Sim J.-S."/>
            <person name="Jeong J.-T."/>
            <person name="Choi B.-S."/>
            <person name="Jung M."/>
            <person name="Ginzburg D."/>
            <person name="Zhao K."/>
            <person name="Won S.Y."/>
            <person name="Oh T.-J."/>
            <person name="Yu Y."/>
            <person name="Kim N.-H."/>
            <person name="Lee O.R."/>
            <person name="Lee T.-H."/>
            <person name="Bashyal P."/>
            <person name="Kim T.-S."/>
            <person name="Lee W.-H."/>
            <person name="Kawkins C."/>
            <person name="Kim C.-K."/>
            <person name="Kim J.S."/>
            <person name="Ahn B.O."/>
            <person name="Rhee S.Y."/>
            <person name="Sohng J.K."/>
        </authorList>
    </citation>
    <scope>NUCLEOTIDE SEQUENCE</scope>
    <source>
        <tissue evidence="5">Leaf</tissue>
    </source>
</reference>
<dbReference type="OrthoDB" id="185373at2759"/>
<name>A0A834SRI1_9FABA</name>
<feature type="repeat" description="PPR" evidence="3">
    <location>
        <begin position="93"/>
        <end position="128"/>
    </location>
</feature>
<evidence type="ECO:0000313" key="6">
    <source>
        <dbReference type="Proteomes" id="UP000634136"/>
    </source>
</evidence>
<dbReference type="GO" id="GO:0009451">
    <property type="term" value="P:RNA modification"/>
    <property type="evidence" value="ECO:0007669"/>
    <property type="project" value="InterPro"/>
</dbReference>
<dbReference type="InterPro" id="IPR046960">
    <property type="entry name" value="PPR_At4g14850-like_plant"/>
</dbReference>
<accession>A0A834SRI1</accession>
<evidence type="ECO:0000313" key="5">
    <source>
        <dbReference type="EMBL" id="KAF7809198.1"/>
    </source>
</evidence>
<organism evidence="5 6">
    <name type="scientific">Senna tora</name>
    <dbReference type="NCBI Taxonomy" id="362788"/>
    <lineage>
        <taxon>Eukaryota</taxon>
        <taxon>Viridiplantae</taxon>
        <taxon>Streptophyta</taxon>
        <taxon>Embryophyta</taxon>
        <taxon>Tracheophyta</taxon>
        <taxon>Spermatophyta</taxon>
        <taxon>Magnoliopsida</taxon>
        <taxon>eudicotyledons</taxon>
        <taxon>Gunneridae</taxon>
        <taxon>Pentapetalae</taxon>
        <taxon>rosids</taxon>
        <taxon>fabids</taxon>
        <taxon>Fabales</taxon>
        <taxon>Fabaceae</taxon>
        <taxon>Caesalpinioideae</taxon>
        <taxon>Cassia clade</taxon>
        <taxon>Senna</taxon>
    </lineage>
</organism>
<dbReference type="InterPro" id="IPR032867">
    <property type="entry name" value="DYW_dom"/>
</dbReference>
<dbReference type="InterPro" id="IPR046849">
    <property type="entry name" value="E2_motif"/>
</dbReference>
<dbReference type="Pfam" id="PF20430">
    <property type="entry name" value="Eplus_motif"/>
    <property type="match status" value="1"/>
</dbReference>
<dbReference type="Pfam" id="PF01535">
    <property type="entry name" value="PPR"/>
    <property type="match status" value="4"/>
</dbReference>
<dbReference type="InterPro" id="IPR011990">
    <property type="entry name" value="TPR-like_helical_dom_sf"/>
</dbReference>
<dbReference type="Pfam" id="PF14432">
    <property type="entry name" value="DYW_deaminase"/>
    <property type="match status" value="1"/>
</dbReference>
<dbReference type="PANTHER" id="PTHR47926:SF508">
    <property type="entry name" value="PENTATRICOPEPTIDE REPEAT-CONTAINING PROTEIN"/>
    <property type="match status" value="1"/>
</dbReference>
<dbReference type="GO" id="GO:0008270">
    <property type="term" value="F:zinc ion binding"/>
    <property type="evidence" value="ECO:0007669"/>
    <property type="project" value="InterPro"/>
</dbReference>
<dbReference type="NCBIfam" id="TIGR00756">
    <property type="entry name" value="PPR"/>
    <property type="match status" value="5"/>
</dbReference>
<evidence type="ECO:0000256" key="1">
    <source>
        <dbReference type="ARBA" id="ARBA00006643"/>
    </source>
</evidence>
<evidence type="ECO:0000256" key="2">
    <source>
        <dbReference type="ARBA" id="ARBA00022737"/>
    </source>
</evidence>
<feature type="repeat" description="PPR" evidence="3">
    <location>
        <begin position="165"/>
        <end position="195"/>
    </location>
</feature>
<dbReference type="Pfam" id="PF13812">
    <property type="entry name" value="PPR_3"/>
    <property type="match status" value="1"/>
</dbReference>
<protein>
    <submittedName>
        <fullName evidence="5">Pentatricopeptide repeat-containing protein</fullName>
    </submittedName>
</protein>
<comment type="caution">
    <text evidence="5">The sequence shown here is derived from an EMBL/GenBank/DDBJ whole genome shotgun (WGS) entry which is preliminary data.</text>
</comment>
<dbReference type="Proteomes" id="UP000634136">
    <property type="component" value="Unassembled WGS sequence"/>
</dbReference>